<dbReference type="Proteomes" id="UP000490922">
    <property type="component" value="Unassembled WGS sequence"/>
</dbReference>
<comment type="caution">
    <text evidence="1">The sequence shown here is derived from an EMBL/GenBank/DDBJ whole genome shotgun (WGS) entry which is preliminary data.</text>
</comment>
<dbReference type="InterPro" id="IPR018490">
    <property type="entry name" value="cNMP-bd_dom_sf"/>
</dbReference>
<dbReference type="Gene3D" id="2.60.120.10">
    <property type="entry name" value="Jelly Rolls"/>
    <property type="match status" value="1"/>
</dbReference>
<name>A0A7J5AB97_9FLAO</name>
<evidence type="ECO:0000313" key="2">
    <source>
        <dbReference type="Proteomes" id="UP000490922"/>
    </source>
</evidence>
<dbReference type="AlphaFoldDB" id="A0A7J5AB97"/>
<evidence type="ECO:0000313" key="1">
    <source>
        <dbReference type="EMBL" id="KAB1154805.1"/>
    </source>
</evidence>
<dbReference type="RefSeq" id="WP_151108220.1">
    <property type="nucleotide sequence ID" value="NZ_WAEM01000007.1"/>
</dbReference>
<accession>A0A7J5AB97</accession>
<sequence length="186" mass="21577">MLDKLITEINTIASFSKEDTNLFIESLEENTILKGEHFLKEGQISNRFGYLSSGLMMYYKIIDGNEIPSDFALEQDWVVSLKSFTTGAASDMNIKALEDTRVFTLSSSKMEVLLTIQPKFMALRSYYTELSFIRISRQTYNLTTLDAKQRYYKFMTDYPELIKRVPQYHIAAYLGIKPQSLSRIRK</sequence>
<dbReference type="EMBL" id="WAEM01000007">
    <property type="protein sequence ID" value="KAB1154805.1"/>
    <property type="molecule type" value="Genomic_DNA"/>
</dbReference>
<gene>
    <name evidence="1" type="ORF">F6464_12205</name>
</gene>
<dbReference type="SUPFAM" id="SSF51206">
    <property type="entry name" value="cAMP-binding domain-like"/>
    <property type="match status" value="1"/>
</dbReference>
<dbReference type="OrthoDB" id="758145at2"/>
<proteinExistence type="predicted"/>
<reference evidence="1 2" key="1">
    <citation type="submission" date="2019-09" db="EMBL/GenBank/DDBJ databases">
        <title>Flavobacterium sp. nov., isolated from glacier ice.</title>
        <authorList>
            <person name="Liu Q."/>
        </authorList>
    </citation>
    <scope>NUCLEOTIDE SEQUENCE [LARGE SCALE GENOMIC DNA]</scope>
    <source>
        <strain evidence="1 2">NBRC 112527</strain>
    </source>
</reference>
<dbReference type="InterPro" id="IPR014710">
    <property type="entry name" value="RmlC-like_jellyroll"/>
</dbReference>
<keyword evidence="2" id="KW-1185">Reference proteome</keyword>
<protein>
    <submittedName>
        <fullName evidence="1">Crp/Fnr family transcriptional regulator</fullName>
    </submittedName>
</protein>
<organism evidence="1 2">
    <name type="scientific">Flavobacterium luteum</name>
    <dbReference type="NCBI Taxonomy" id="2026654"/>
    <lineage>
        <taxon>Bacteria</taxon>
        <taxon>Pseudomonadati</taxon>
        <taxon>Bacteroidota</taxon>
        <taxon>Flavobacteriia</taxon>
        <taxon>Flavobacteriales</taxon>
        <taxon>Flavobacteriaceae</taxon>
        <taxon>Flavobacterium</taxon>
    </lineage>
</organism>